<evidence type="ECO:0000313" key="2">
    <source>
        <dbReference type="EMBL" id="KAG8196113.1"/>
    </source>
</evidence>
<accession>A0AAV6VK89</accession>
<dbReference type="AlphaFoldDB" id="A0AAV6VK89"/>
<reference evidence="2 3" key="1">
    <citation type="journal article" date="2022" name="Nat. Ecol. Evol.">
        <title>A masculinizing supergene underlies an exaggerated male reproductive morph in a spider.</title>
        <authorList>
            <person name="Hendrickx F."/>
            <person name="De Corte Z."/>
            <person name="Sonet G."/>
            <person name="Van Belleghem S.M."/>
            <person name="Kostlbacher S."/>
            <person name="Vangestel C."/>
        </authorList>
    </citation>
    <scope>NUCLEOTIDE SEQUENCE [LARGE SCALE GENOMIC DNA]</scope>
    <source>
        <strain evidence="2">W744_W776</strain>
    </source>
</reference>
<dbReference type="EMBL" id="JAFNEN010000074">
    <property type="protein sequence ID" value="KAG8196113.1"/>
    <property type="molecule type" value="Genomic_DNA"/>
</dbReference>
<sequence>MDYVHYTPLRFNCRRHCPRCNKTRRNECHKLWPNVPQPKICIPLDIRQPKECSCVSCVQNHEQESSNKSSIENSRSAHEK</sequence>
<organism evidence="2 3">
    <name type="scientific">Oedothorax gibbosus</name>
    <dbReference type="NCBI Taxonomy" id="931172"/>
    <lineage>
        <taxon>Eukaryota</taxon>
        <taxon>Metazoa</taxon>
        <taxon>Ecdysozoa</taxon>
        <taxon>Arthropoda</taxon>
        <taxon>Chelicerata</taxon>
        <taxon>Arachnida</taxon>
        <taxon>Araneae</taxon>
        <taxon>Araneomorphae</taxon>
        <taxon>Entelegynae</taxon>
        <taxon>Araneoidea</taxon>
        <taxon>Linyphiidae</taxon>
        <taxon>Erigoninae</taxon>
        <taxon>Oedothorax</taxon>
    </lineage>
</organism>
<protein>
    <submittedName>
        <fullName evidence="2">Uncharacterized protein</fullName>
    </submittedName>
</protein>
<keyword evidence="3" id="KW-1185">Reference proteome</keyword>
<gene>
    <name evidence="2" type="ORF">JTE90_007849</name>
</gene>
<evidence type="ECO:0000256" key="1">
    <source>
        <dbReference type="SAM" id="MobiDB-lite"/>
    </source>
</evidence>
<dbReference type="Proteomes" id="UP000827092">
    <property type="component" value="Unassembled WGS sequence"/>
</dbReference>
<comment type="caution">
    <text evidence="2">The sequence shown here is derived from an EMBL/GenBank/DDBJ whole genome shotgun (WGS) entry which is preliminary data.</text>
</comment>
<evidence type="ECO:0000313" key="3">
    <source>
        <dbReference type="Proteomes" id="UP000827092"/>
    </source>
</evidence>
<name>A0AAV6VK89_9ARAC</name>
<feature type="region of interest" description="Disordered" evidence="1">
    <location>
        <begin position="61"/>
        <end position="80"/>
    </location>
</feature>
<proteinExistence type="predicted"/>